<dbReference type="FunFam" id="3.30.360.10:FF:000009">
    <property type="entry name" value="4-hydroxy-tetrahydrodipicolinate reductase"/>
    <property type="match status" value="1"/>
</dbReference>
<comment type="catalytic activity">
    <reaction evidence="12">
        <text>(S)-2,3,4,5-tetrahydrodipicolinate + NAD(+) + H2O = (2S,4S)-4-hydroxy-2,3,4,5-tetrahydrodipicolinate + NADH + H(+)</text>
        <dbReference type="Rhea" id="RHEA:35323"/>
        <dbReference type="ChEBI" id="CHEBI:15377"/>
        <dbReference type="ChEBI" id="CHEBI:15378"/>
        <dbReference type="ChEBI" id="CHEBI:16845"/>
        <dbReference type="ChEBI" id="CHEBI:57540"/>
        <dbReference type="ChEBI" id="CHEBI:57945"/>
        <dbReference type="ChEBI" id="CHEBI:67139"/>
        <dbReference type="EC" id="1.17.1.8"/>
    </reaction>
</comment>
<dbReference type="RefSeq" id="WP_218113823.1">
    <property type="nucleotide sequence ID" value="NZ_CAJVAP010000002.1"/>
</dbReference>
<dbReference type="Pfam" id="PF01113">
    <property type="entry name" value="DapB_N"/>
    <property type="match status" value="2"/>
</dbReference>
<keyword evidence="4" id="KW-0521">NADP</keyword>
<evidence type="ECO:0000313" key="17">
    <source>
        <dbReference type="Proteomes" id="UP000693892"/>
    </source>
</evidence>
<keyword evidence="5" id="KW-0220">Diaminopimelate biosynthesis</keyword>
<evidence type="ECO:0000256" key="2">
    <source>
        <dbReference type="ARBA" id="ARBA00022490"/>
    </source>
</evidence>
<dbReference type="GO" id="GO:0019877">
    <property type="term" value="P:diaminopimelate biosynthetic process"/>
    <property type="evidence" value="ECO:0007669"/>
    <property type="project" value="UniProtKB-KW"/>
</dbReference>
<comment type="similarity">
    <text evidence="1">Belongs to the DapB family.</text>
</comment>
<protein>
    <recommendedName>
        <fullName evidence="10 13">4-hydroxy-tetrahydrodipicolinate reductase</fullName>
        <ecNumber evidence="10 13">1.17.1.8</ecNumber>
    </recommendedName>
</protein>
<proteinExistence type="inferred from homology"/>
<evidence type="ECO:0000313" key="16">
    <source>
        <dbReference type="EMBL" id="CAG7597717.1"/>
    </source>
</evidence>
<name>A0A916JRL5_9MICO</name>
<reference evidence="16" key="1">
    <citation type="submission" date="2021-06" db="EMBL/GenBank/DDBJ databases">
        <authorList>
            <person name="Criscuolo A."/>
        </authorList>
    </citation>
    <scope>NUCLEOTIDE SEQUENCE</scope>
    <source>
        <strain evidence="16">CIP111803</strain>
    </source>
</reference>
<evidence type="ECO:0000256" key="3">
    <source>
        <dbReference type="ARBA" id="ARBA00022605"/>
    </source>
</evidence>
<dbReference type="GO" id="GO:0005829">
    <property type="term" value="C:cytosol"/>
    <property type="evidence" value="ECO:0007669"/>
    <property type="project" value="TreeGrafter"/>
</dbReference>
<keyword evidence="3" id="KW-0028">Amino-acid biosynthesis</keyword>
<dbReference type="GO" id="GO:0009089">
    <property type="term" value="P:lysine biosynthetic process via diaminopimelate"/>
    <property type="evidence" value="ECO:0007669"/>
    <property type="project" value="UniProtKB-UniRule"/>
</dbReference>
<dbReference type="GO" id="GO:0008839">
    <property type="term" value="F:4-hydroxy-tetrahydrodipicolinate reductase"/>
    <property type="evidence" value="ECO:0007669"/>
    <property type="project" value="UniProtKB-UniRule"/>
</dbReference>
<evidence type="ECO:0000256" key="11">
    <source>
        <dbReference type="ARBA" id="ARBA00049080"/>
    </source>
</evidence>
<evidence type="ECO:0000256" key="4">
    <source>
        <dbReference type="ARBA" id="ARBA00022857"/>
    </source>
</evidence>
<dbReference type="InterPro" id="IPR023940">
    <property type="entry name" value="DHDPR_bac"/>
</dbReference>
<dbReference type="PANTHER" id="PTHR20836">
    <property type="entry name" value="DIHYDRODIPICOLINATE REDUCTASE"/>
    <property type="match status" value="1"/>
</dbReference>
<dbReference type="EC" id="1.17.1.8" evidence="10 13"/>
<evidence type="ECO:0000259" key="15">
    <source>
        <dbReference type="Pfam" id="PF05173"/>
    </source>
</evidence>
<evidence type="ECO:0000256" key="5">
    <source>
        <dbReference type="ARBA" id="ARBA00022915"/>
    </source>
</evidence>
<dbReference type="InterPro" id="IPR022664">
    <property type="entry name" value="DapB_N_CS"/>
</dbReference>
<dbReference type="Proteomes" id="UP000693892">
    <property type="component" value="Unassembled WGS sequence"/>
</dbReference>
<feature type="domain" description="Dihydrodipicolinate reductase C-terminal" evidence="15">
    <location>
        <begin position="118"/>
        <end position="243"/>
    </location>
</feature>
<dbReference type="PANTHER" id="PTHR20836:SF0">
    <property type="entry name" value="4-HYDROXY-TETRAHYDRODIPICOLINATE REDUCTASE 1, CHLOROPLASTIC-RELATED"/>
    <property type="match status" value="1"/>
</dbReference>
<evidence type="ECO:0000256" key="9">
    <source>
        <dbReference type="ARBA" id="ARBA00037922"/>
    </source>
</evidence>
<dbReference type="NCBIfam" id="TIGR00036">
    <property type="entry name" value="dapB"/>
    <property type="match status" value="1"/>
</dbReference>
<evidence type="ECO:0000256" key="10">
    <source>
        <dbReference type="ARBA" id="ARBA00038983"/>
    </source>
</evidence>
<evidence type="ECO:0000256" key="13">
    <source>
        <dbReference type="NCBIfam" id="TIGR00036"/>
    </source>
</evidence>
<feature type="domain" description="Dihydrodipicolinate reductase N-terminal" evidence="14">
    <location>
        <begin position="5"/>
        <end position="45"/>
    </location>
</feature>
<keyword evidence="6 16" id="KW-0560">Oxidoreductase</keyword>
<dbReference type="Pfam" id="PF05173">
    <property type="entry name" value="DapB_C"/>
    <property type="match status" value="1"/>
</dbReference>
<comment type="catalytic activity">
    <reaction evidence="11">
        <text>(S)-2,3,4,5-tetrahydrodipicolinate + NADP(+) + H2O = (2S,4S)-4-hydroxy-2,3,4,5-tetrahydrodipicolinate + NADPH + H(+)</text>
        <dbReference type="Rhea" id="RHEA:35331"/>
        <dbReference type="ChEBI" id="CHEBI:15377"/>
        <dbReference type="ChEBI" id="CHEBI:15378"/>
        <dbReference type="ChEBI" id="CHEBI:16845"/>
        <dbReference type="ChEBI" id="CHEBI:57783"/>
        <dbReference type="ChEBI" id="CHEBI:58349"/>
        <dbReference type="ChEBI" id="CHEBI:67139"/>
        <dbReference type="EC" id="1.17.1.8"/>
    </reaction>
</comment>
<dbReference type="PIRSF" id="PIRSF000161">
    <property type="entry name" value="DHPR"/>
    <property type="match status" value="1"/>
</dbReference>
<keyword evidence="8" id="KW-0457">Lysine biosynthesis</keyword>
<dbReference type="InterPro" id="IPR022663">
    <property type="entry name" value="DapB_C"/>
</dbReference>
<evidence type="ECO:0000256" key="8">
    <source>
        <dbReference type="ARBA" id="ARBA00023154"/>
    </source>
</evidence>
<keyword evidence="17" id="KW-1185">Reference proteome</keyword>
<sequence length="248" mass="25405">MSTGVAVSGARGRLGSLVCEVVGEHPAFELVAQLGRSSGPDAGTGAGILVDVSHPEASPAIVERALRAGQRVVVGTSGWSEARLAGLQSLIEELDSGGDAATAVVIPNFSLGSVLGTVLARVAAPYFDSVEIVEAHHDAKVDSPSGTAVRTAELIADARAGEPVSAPYAEQRARGESIRGIPVHSLRMRGVIAKQEVRFGGTGEALTVTHDTHSPDAYRAGIRAALEAARDATGLIVGLDRVLGLRAP</sequence>
<accession>A0A916JRL5</accession>
<dbReference type="EMBL" id="CAJVAP010000002">
    <property type="protein sequence ID" value="CAG7597717.1"/>
    <property type="molecule type" value="Genomic_DNA"/>
</dbReference>
<dbReference type="CDD" id="cd02274">
    <property type="entry name" value="DHDPR_N"/>
    <property type="match status" value="1"/>
</dbReference>
<dbReference type="AlphaFoldDB" id="A0A916JRL5"/>
<organism evidence="16 17">
    <name type="scientific">Leucobacter soli</name>
    <dbReference type="NCBI Taxonomy" id="2812850"/>
    <lineage>
        <taxon>Bacteria</taxon>
        <taxon>Bacillati</taxon>
        <taxon>Actinomycetota</taxon>
        <taxon>Actinomycetes</taxon>
        <taxon>Micrococcales</taxon>
        <taxon>Microbacteriaceae</taxon>
        <taxon>Leucobacter</taxon>
    </lineage>
</organism>
<evidence type="ECO:0000256" key="1">
    <source>
        <dbReference type="ARBA" id="ARBA00006642"/>
    </source>
</evidence>
<comment type="pathway">
    <text evidence="9">Amino-acid biosynthesis; L-lysine biosynthesis via DAP pathway; (S)-tetrahydrodipicolinate from L-aspartate: step 4/4.</text>
</comment>
<comment type="caution">
    <text evidence="16">The sequence shown here is derived from an EMBL/GenBank/DDBJ whole genome shotgun (WGS) entry which is preliminary data.</text>
</comment>
<evidence type="ECO:0000256" key="7">
    <source>
        <dbReference type="ARBA" id="ARBA00023027"/>
    </source>
</evidence>
<evidence type="ECO:0000256" key="6">
    <source>
        <dbReference type="ARBA" id="ARBA00023002"/>
    </source>
</evidence>
<dbReference type="PROSITE" id="PS01298">
    <property type="entry name" value="DAPB"/>
    <property type="match status" value="1"/>
</dbReference>
<keyword evidence="2" id="KW-0963">Cytoplasm</keyword>
<evidence type="ECO:0000259" key="14">
    <source>
        <dbReference type="Pfam" id="PF01113"/>
    </source>
</evidence>
<evidence type="ECO:0000256" key="12">
    <source>
        <dbReference type="ARBA" id="ARBA00049396"/>
    </source>
</evidence>
<gene>
    <name evidence="16" type="primary">dapB</name>
    <name evidence="16" type="ORF">LEUCIP111803_00162</name>
</gene>
<dbReference type="InterPro" id="IPR000846">
    <property type="entry name" value="DapB_N"/>
</dbReference>
<feature type="domain" description="Dihydrodipicolinate reductase N-terminal" evidence="14">
    <location>
        <begin position="46"/>
        <end position="109"/>
    </location>
</feature>
<keyword evidence="7" id="KW-0520">NAD</keyword>